<organism evidence="1 2">
    <name type="scientific">Candidatus Nomurabacteria bacterium RIFCSPHIGHO2_01_FULL_40_20</name>
    <dbReference type="NCBI Taxonomy" id="1801738"/>
    <lineage>
        <taxon>Bacteria</taxon>
        <taxon>Candidatus Nomuraibacteriota</taxon>
    </lineage>
</organism>
<dbReference type="NCBIfam" id="TIGR00135">
    <property type="entry name" value="gatC"/>
    <property type="match status" value="1"/>
</dbReference>
<sequence length="94" mass="10649">MNIKDVEALAETAKLELTGEEKEKLLSDMEGILKYLKQIEEVELLDIKVEHAIYNAWREDLPAQAGEDQGFSLDLITAQFPDSKDGFVKVKKIL</sequence>
<dbReference type="InterPro" id="IPR036113">
    <property type="entry name" value="Asp/Glu-ADT_sf_sub_c"/>
</dbReference>
<dbReference type="InterPro" id="IPR003837">
    <property type="entry name" value="GatC"/>
</dbReference>
<dbReference type="AlphaFoldDB" id="A0A1F6V2U1"/>
<evidence type="ECO:0000313" key="2">
    <source>
        <dbReference type="Proteomes" id="UP000178985"/>
    </source>
</evidence>
<dbReference type="EMBL" id="MFTO01000009">
    <property type="protein sequence ID" value="OGI63997.1"/>
    <property type="molecule type" value="Genomic_DNA"/>
</dbReference>
<comment type="caution">
    <text evidence="1">The sequence shown here is derived from an EMBL/GenBank/DDBJ whole genome shotgun (WGS) entry which is preliminary data.</text>
</comment>
<dbReference type="Proteomes" id="UP000178985">
    <property type="component" value="Unassembled WGS sequence"/>
</dbReference>
<evidence type="ECO:0000313" key="1">
    <source>
        <dbReference type="EMBL" id="OGI63997.1"/>
    </source>
</evidence>
<name>A0A1F6V2U1_9BACT</name>
<accession>A0A1F6V2U1</accession>
<dbReference type="Gene3D" id="1.10.20.60">
    <property type="entry name" value="Glu-tRNAGln amidotransferase C subunit, N-terminal domain"/>
    <property type="match status" value="1"/>
</dbReference>
<proteinExistence type="predicted"/>
<protein>
    <recommendedName>
        <fullName evidence="3">Aspartyl/glutamyl-tRNA(Asn/Gln) amidotransferase subunit C</fullName>
    </recommendedName>
</protein>
<dbReference type="Pfam" id="PF02686">
    <property type="entry name" value="GatC"/>
    <property type="match status" value="1"/>
</dbReference>
<dbReference type="SUPFAM" id="SSF141000">
    <property type="entry name" value="Glu-tRNAGln amidotransferase C subunit"/>
    <property type="match status" value="1"/>
</dbReference>
<evidence type="ECO:0008006" key="3">
    <source>
        <dbReference type="Google" id="ProtNLM"/>
    </source>
</evidence>
<gene>
    <name evidence="1" type="ORF">A2733_01055</name>
</gene>
<dbReference type="GO" id="GO:0006450">
    <property type="term" value="P:regulation of translational fidelity"/>
    <property type="evidence" value="ECO:0007669"/>
    <property type="project" value="InterPro"/>
</dbReference>
<reference evidence="1 2" key="1">
    <citation type="journal article" date="2016" name="Nat. Commun.">
        <title>Thousands of microbial genomes shed light on interconnected biogeochemical processes in an aquifer system.</title>
        <authorList>
            <person name="Anantharaman K."/>
            <person name="Brown C.T."/>
            <person name="Hug L.A."/>
            <person name="Sharon I."/>
            <person name="Castelle C.J."/>
            <person name="Probst A.J."/>
            <person name="Thomas B.C."/>
            <person name="Singh A."/>
            <person name="Wilkins M.J."/>
            <person name="Karaoz U."/>
            <person name="Brodie E.L."/>
            <person name="Williams K.H."/>
            <person name="Hubbard S.S."/>
            <person name="Banfield J.F."/>
        </authorList>
    </citation>
    <scope>NUCLEOTIDE SEQUENCE [LARGE SCALE GENOMIC DNA]</scope>
</reference>